<dbReference type="InterPro" id="IPR039552">
    <property type="entry name" value="IS66_C"/>
</dbReference>
<reference evidence="2" key="1">
    <citation type="submission" date="2021-10" db="EMBL/GenBank/DDBJ databases">
        <title>Marinomonas pontica sp. nov., isolated from the Black Sea.</title>
        <authorList>
            <person name="Zhao L.-H."/>
            <person name="Xue J.-H."/>
        </authorList>
    </citation>
    <scope>NUCLEOTIDE SEQUENCE</scope>
    <source>
        <strain evidence="2">E8</strain>
    </source>
</reference>
<gene>
    <name evidence="2" type="ORF">LG368_14125</name>
</gene>
<evidence type="ECO:0000259" key="1">
    <source>
        <dbReference type="Pfam" id="PF13817"/>
    </source>
</evidence>
<evidence type="ECO:0000313" key="2">
    <source>
        <dbReference type="EMBL" id="MCB5163018.1"/>
    </source>
</evidence>
<accession>A0A9X1LFI8</accession>
<dbReference type="RefSeq" id="WP_226755360.1">
    <property type="nucleotide sequence ID" value="NZ_JAJATW010000031.1"/>
</dbReference>
<name>A0A9X1LFI8_9GAMM</name>
<proteinExistence type="predicted"/>
<dbReference type="Pfam" id="PF13817">
    <property type="entry name" value="DDE_Tnp_IS66_C"/>
    <property type="match status" value="1"/>
</dbReference>
<feature type="domain" description="Transposase IS66 C-terminal" evidence="1">
    <location>
        <begin position="6"/>
        <end position="41"/>
    </location>
</feature>
<keyword evidence="3" id="KW-1185">Reference proteome</keyword>
<comment type="caution">
    <text evidence="2">The sequence shown here is derived from an EMBL/GenBank/DDBJ whole genome shotgun (WGS) entry which is preliminary data.</text>
</comment>
<dbReference type="AlphaFoldDB" id="A0A9X1LFI8"/>
<dbReference type="Proteomes" id="UP001139095">
    <property type="component" value="Unassembled WGS sequence"/>
</dbReference>
<dbReference type="EMBL" id="JAJATW010000031">
    <property type="protein sequence ID" value="MCB5163018.1"/>
    <property type="molecule type" value="Genomic_DNA"/>
</dbReference>
<sequence>MYSRTETARANGLNEYDWLKQIFKALPNVQSLADIEALLPWHYKDVVG</sequence>
<protein>
    <submittedName>
        <fullName evidence="2">Transposase domain-containing protein</fullName>
    </submittedName>
</protein>
<evidence type="ECO:0000313" key="3">
    <source>
        <dbReference type="Proteomes" id="UP001139095"/>
    </source>
</evidence>
<organism evidence="2 3">
    <name type="scientific">Marinomonas algarum</name>
    <dbReference type="NCBI Taxonomy" id="2883105"/>
    <lineage>
        <taxon>Bacteria</taxon>
        <taxon>Pseudomonadati</taxon>
        <taxon>Pseudomonadota</taxon>
        <taxon>Gammaproteobacteria</taxon>
        <taxon>Oceanospirillales</taxon>
        <taxon>Oceanospirillaceae</taxon>
        <taxon>Marinomonas</taxon>
    </lineage>
</organism>